<dbReference type="InterPro" id="IPR023753">
    <property type="entry name" value="FAD/NAD-binding_dom"/>
</dbReference>
<organism evidence="4 5">
    <name type="scientific">Microbulbifer halophilus</name>
    <dbReference type="NCBI Taxonomy" id="453963"/>
    <lineage>
        <taxon>Bacteria</taxon>
        <taxon>Pseudomonadati</taxon>
        <taxon>Pseudomonadota</taxon>
        <taxon>Gammaproteobacteria</taxon>
        <taxon>Cellvibrionales</taxon>
        <taxon>Microbulbiferaceae</taxon>
        <taxon>Microbulbifer</taxon>
    </lineage>
</organism>
<dbReference type="InterPro" id="IPR050097">
    <property type="entry name" value="Ferredoxin-NADP_redctase_2"/>
</dbReference>
<keyword evidence="2" id="KW-0560">Oxidoreductase</keyword>
<proteinExistence type="predicted"/>
<reference evidence="5" key="1">
    <citation type="journal article" date="2019" name="Int. J. Syst. Evol. Microbiol.">
        <title>The Global Catalogue of Microorganisms (GCM) 10K type strain sequencing project: providing services to taxonomists for standard genome sequencing and annotation.</title>
        <authorList>
            <consortium name="The Broad Institute Genomics Platform"/>
            <consortium name="The Broad Institute Genome Sequencing Center for Infectious Disease"/>
            <person name="Wu L."/>
            <person name="Ma J."/>
        </authorList>
    </citation>
    <scope>NUCLEOTIDE SEQUENCE [LARGE SCALE GENOMIC DNA]</scope>
    <source>
        <strain evidence="5">KCTC 12848</strain>
    </source>
</reference>
<dbReference type="RefSeq" id="WP_265722849.1">
    <property type="nucleotide sequence ID" value="NZ_JAPIVK010000030.1"/>
</dbReference>
<evidence type="ECO:0000313" key="5">
    <source>
        <dbReference type="Proteomes" id="UP001597425"/>
    </source>
</evidence>
<dbReference type="Gene3D" id="3.50.50.60">
    <property type="entry name" value="FAD/NAD(P)-binding domain"/>
    <property type="match status" value="2"/>
</dbReference>
<keyword evidence="1" id="KW-0285">Flavoprotein</keyword>
<sequence length="300" mass="31762">MAIHDVLIVGGSYAGMAAALQLTRARRSVLVLDAGQRRNRFAKHAHGIPGQDGRPPSAIAEDARAQLLKYPTVTWLDATARSAGCDGDTFHIQTETGESFEARRLILANGVRDQLPDLPGLAERWGRSVFHCPYCHGYELNEGPIGVLGVNAMSVHQALMLPDWGPTTLFTNGIVEPDAEELRQLAARNVSIEVEPVAELAGEGEAIVRLRDGRAVELAGLFLVPTLEPASPLAEQLGCAFEESPVGRVIQTDDMQATSVPAVFACGDTARAAGSVTFAMADGAMAGMAAHKSLIFGEAG</sequence>
<gene>
    <name evidence="4" type="ORF">ACFSKX_14530</name>
</gene>
<dbReference type="EMBL" id="JBHUJD010000020">
    <property type="protein sequence ID" value="MFD2311641.1"/>
    <property type="molecule type" value="Genomic_DNA"/>
</dbReference>
<name>A0ABW5EDH3_9GAMM</name>
<keyword evidence="5" id="KW-1185">Reference proteome</keyword>
<dbReference type="PRINTS" id="PR00368">
    <property type="entry name" value="FADPNR"/>
</dbReference>
<comment type="caution">
    <text evidence="4">The sequence shown here is derived from an EMBL/GenBank/DDBJ whole genome shotgun (WGS) entry which is preliminary data.</text>
</comment>
<evidence type="ECO:0000256" key="2">
    <source>
        <dbReference type="ARBA" id="ARBA00023002"/>
    </source>
</evidence>
<feature type="domain" description="FAD/NAD(P)-binding" evidence="3">
    <location>
        <begin position="4"/>
        <end position="283"/>
    </location>
</feature>
<evidence type="ECO:0000256" key="1">
    <source>
        <dbReference type="ARBA" id="ARBA00022630"/>
    </source>
</evidence>
<dbReference type="PANTHER" id="PTHR48105">
    <property type="entry name" value="THIOREDOXIN REDUCTASE 1-RELATED-RELATED"/>
    <property type="match status" value="1"/>
</dbReference>
<evidence type="ECO:0000259" key="3">
    <source>
        <dbReference type="Pfam" id="PF07992"/>
    </source>
</evidence>
<evidence type="ECO:0000313" key="4">
    <source>
        <dbReference type="EMBL" id="MFD2311641.1"/>
    </source>
</evidence>
<dbReference type="Pfam" id="PF07992">
    <property type="entry name" value="Pyr_redox_2"/>
    <property type="match status" value="1"/>
</dbReference>
<accession>A0ABW5EDH3</accession>
<dbReference type="PRINTS" id="PR00469">
    <property type="entry name" value="PNDRDTASEII"/>
</dbReference>
<dbReference type="Proteomes" id="UP001597425">
    <property type="component" value="Unassembled WGS sequence"/>
</dbReference>
<protein>
    <submittedName>
        <fullName evidence="4">NAD(P)/FAD-dependent oxidoreductase</fullName>
    </submittedName>
</protein>
<dbReference type="SUPFAM" id="SSF51905">
    <property type="entry name" value="FAD/NAD(P)-binding domain"/>
    <property type="match status" value="1"/>
</dbReference>
<dbReference type="InterPro" id="IPR036188">
    <property type="entry name" value="FAD/NAD-bd_sf"/>
</dbReference>